<dbReference type="SMART" id="SM00091">
    <property type="entry name" value="PAS"/>
    <property type="match status" value="2"/>
</dbReference>
<evidence type="ECO:0000256" key="2">
    <source>
        <dbReference type="ARBA" id="ARBA00022797"/>
    </source>
</evidence>
<accession>A0A150LHD1</accession>
<dbReference type="PANTHER" id="PTHR32071:SF57">
    <property type="entry name" value="C4-DICARBOXYLATE TRANSPORT TRANSCRIPTIONAL REGULATORY PROTEIN DCTD"/>
    <property type="match status" value="1"/>
</dbReference>
<dbReference type="EMBL" id="LQYS01000072">
    <property type="protein sequence ID" value="KYD11727.1"/>
    <property type="molecule type" value="Genomic_DNA"/>
</dbReference>
<evidence type="ECO:0000259" key="9">
    <source>
        <dbReference type="PROSITE" id="PS50113"/>
    </source>
</evidence>
<dbReference type="Proteomes" id="UP000075455">
    <property type="component" value="Unassembled WGS sequence"/>
</dbReference>
<evidence type="ECO:0000313" key="10">
    <source>
        <dbReference type="EMBL" id="KYD11727.1"/>
    </source>
</evidence>
<dbReference type="GO" id="GO:0006355">
    <property type="term" value="P:regulation of DNA-templated transcription"/>
    <property type="evidence" value="ECO:0007669"/>
    <property type="project" value="InterPro"/>
</dbReference>
<evidence type="ECO:0000259" key="7">
    <source>
        <dbReference type="PROSITE" id="PS50045"/>
    </source>
</evidence>
<evidence type="ECO:0000256" key="1">
    <source>
        <dbReference type="ARBA" id="ARBA00022741"/>
    </source>
</evidence>
<keyword evidence="2" id="KW-0058">Aromatic hydrocarbons catabolism</keyword>
<dbReference type="CDD" id="cd00130">
    <property type="entry name" value="PAS"/>
    <property type="match status" value="1"/>
</dbReference>
<dbReference type="STRING" id="81408.B4119_4194"/>
<dbReference type="PANTHER" id="PTHR32071">
    <property type="entry name" value="TRANSCRIPTIONAL REGULATORY PROTEIN"/>
    <property type="match status" value="1"/>
</dbReference>
<dbReference type="InterPro" id="IPR058031">
    <property type="entry name" value="AAA_lid_NorR"/>
</dbReference>
<organism evidence="10 11">
    <name type="scientific">Saccharococcus caldoxylosilyticus</name>
    <dbReference type="NCBI Taxonomy" id="81408"/>
    <lineage>
        <taxon>Bacteria</taxon>
        <taxon>Bacillati</taxon>
        <taxon>Bacillota</taxon>
        <taxon>Bacilli</taxon>
        <taxon>Bacillales</taxon>
        <taxon>Anoxybacillaceae</taxon>
        <taxon>Saccharococcus</taxon>
    </lineage>
</organism>
<dbReference type="InterPro" id="IPR025662">
    <property type="entry name" value="Sigma_54_int_dom_ATP-bd_1"/>
</dbReference>
<dbReference type="GO" id="GO:0003677">
    <property type="term" value="F:DNA binding"/>
    <property type="evidence" value="ECO:0007669"/>
    <property type="project" value="UniProtKB-KW"/>
</dbReference>
<evidence type="ECO:0000259" key="8">
    <source>
        <dbReference type="PROSITE" id="PS50112"/>
    </source>
</evidence>
<dbReference type="FunFam" id="3.40.50.300:FF:000006">
    <property type="entry name" value="DNA-binding transcriptional regulator NtrC"/>
    <property type="match status" value="1"/>
</dbReference>
<dbReference type="SUPFAM" id="SSF46689">
    <property type="entry name" value="Homeodomain-like"/>
    <property type="match status" value="1"/>
</dbReference>
<dbReference type="InterPro" id="IPR030828">
    <property type="entry name" value="HTH_TyrR"/>
</dbReference>
<dbReference type="SMART" id="SM00382">
    <property type="entry name" value="AAA"/>
    <property type="match status" value="1"/>
</dbReference>
<protein>
    <recommendedName>
        <fullName evidence="6">HTH-type transcriptional regulatory protein TyrR</fullName>
    </recommendedName>
</protein>
<dbReference type="InterPro" id="IPR002078">
    <property type="entry name" value="Sigma_54_int"/>
</dbReference>
<dbReference type="InterPro" id="IPR027417">
    <property type="entry name" value="P-loop_NTPase"/>
</dbReference>
<keyword evidence="3" id="KW-0067">ATP-binding</keyword>
<dbReference type="PROSITE" id="PS50113">
    <property type="entry name" value="PAC"/>
    <property type="match status" value="1"/>
</dbReference>
<dbReference type="Pfam" id="PF25601">
    <property type="entry name" value="AAA_lid_14"/>
    <property type="match status" value="1"/>
</dbReference>
<dbReference type="InterPro" id="IPR000700">
    <property type="entry name" value="PAS-assoc_C"/>
</dbReference>
<gene>
    <name evidence="10" type="ORF">B4119_4194</name>
</gene>
<evidence type="ECO:0000256" key="3">
    <source>
        <dbReference type="ARBA" id="ARBA00022840"/>
    </source>
</evidence>
<dbReference type="InterPro" id="IPR000014">
    <property type="entry name" value="PAS"/>
</dbReference>
<feature type="domain" description="PAS" evidence="8">
    <location>
        <begin position="116"/>
        <end position="166"/>
    </location>
</feature>
<dbReference type="PROSITE" id="PS00688">
    <property type="entry name" value="SIGMA54_INTERACT_3"/>
    <property type="match status" value="1"/>
</dbReference>
<dbReference type="SUPFAM" id="SSF52540">
    <property type="entry name" value="P-loop containing nucleoside triphosphate hydrolases"/>
    <property type="match status" value="1"/>
</dbReference>
<dbReference type="PATRIC" id="fig|81408.3.peg.35"/>
<proteinExistence type="predicted"/>
<dbReference type="Gene3D" id="3.40.50.300">
    <property type="entry name" value="P-loop containing nucleotide triphosphate hydrolases"/>
    <property type="match status" value="1"/>
</dbReference>
<evidence type="ECO:0000256" key="4">
    <source>
        <dbReference type="ARBA" id="ARBA00023015"/>
    </source>
</evidence>
<dbReference type="CDD" id="cd00009">
    <property type="entry name" value="AAA"/>
    <property type="match status" value="1"/>
</dbReference>
<keyword evidence="5" id="KW-0804">Transcription</keyword>
<dbReference type="AlphaFoldDB" id="A0A150LHD1"/>
<dbReference type="SUPFAM" id="SSF55785">
    <property type="entry name" value="PYP-like sensor domain (PAS domain)"/>
    <property type="match status" value="1"/>
</dbReference>
<dbReference type="PROSITE" id="PS50045">
    <property type="entry name" value="SIGMA54_INTERACT_4"/>
    <property type="match status" value="1"/>
</dbReference>
<comment type="caution">
    <text evidence="10">The sequence shown here is derived from an EMBL/GenBank/DDBJ whole genome shotgun (WGS) entry which is preliminary data.</text>
</comment>
<dbReference type="Gene3D" id="1.10.10.60">
    <property type="entry name" value="Homeodomain-like"/>
    <property type="match status" value="1"/>
</dbReference>
<dbReference type="PROSITE" id="PS00675">
    <property type="entry name" value="SIGMA54_INTERACT_1"/>
    <property type="match status" value="1"/>
</dbReference>
<dbReference type="NCBIfam" id="TIGR00229">
    <property type="entry name" value="sensory_box"/>
    <property type="match status" value="1"/>
</dbReference>
<dbReference type="InterPro" id="IPR035965">
    <property type="entry name" value="PAS-like_dom_sf"/>
</dbReference>
<evidence type="ECO:0000313" key="11">
    <source>
        <dbReference type="Proteomes" id="UP000075455"/>
    </source>
</evidence>
<evidence type="ECO:0000256" key="6">
    <source>
        <dbReference type="ARBA" id="ARBA00029500"/>
    </source>
</evidence>
<evidence type="ECO:0000256" key="5">
    <source>
        <dbReference type="ARBA" id="ARBA00023163"/>
    </source>
</evidence>
<sequence>MALFLFPFLHNYMDLTGIVFIDENRHIRFINKFAADILLVSQKDVLNLSWDKLFPDISIDEIIEKKTLSISLGDETFVVQKQPFYQSEKLSGFILIFQNASVLEDVLKELDSYKNLSLDLKAIFDISYDVIYVSDGKGVTLRVSSSCETLWGYKESELVGKSVYELEREGVFKPSVTRLVLEKKEKVSLVQTTKTGRRLMVVGVPIKDEEGNVVRVVNASRDITEISELQSELEMMRRLTEGYRQEIMELRTKNELEKQFVFRSEKMEKIMALVQKVASVDSNVLLLGETGVGKEVIASFIHKWSNRRESPFTMVSCAIPEELLNLELFGDEEETFYPRKGRASSFMIDNGGTLFLDEIDEMPLTLQVKLLRVLHEKESKLNNSNNSNKINVRIIAATSKNLEELVRQGRFRKDLYYLLNVVPISIPPLRERREDIIPLILHFIEQINARYSIKKRFDPKLLKLLQEYDWPGNVRELQNVVERLLVTNEENWIGVEHLPEHIRSNLTEQKSIQVNKIIPLKKAMELLEKELLEMAQKKYESTTKIAEILGVNQSTISRKLARYRKL</sequence>
<name>A0A150LHD1_9BACL</name>
<dbReference type="PROSITE" id="PS50112">
    <property type="entry name" value="PAS"/>
    <property type="match status" value="1"/>
</dbReference>
<feature type="domain" description="Sigma-54 factor interaction" evidence="7">
    <location>
        <begin position="260"/>
        <end position="486"/>
    </location>
</feature>
<keyword evidence="4" id="KW-0805">Transcription regulation</keyword>
<dbReference type="Pfam" id="PF18024">
    <property type="entry name" value="HTH_50"/>
    <property type="match status" value="1"/>
</dbReference>
<reference evidence="10 11" key="1">
    <citation type="submission" date="2016-01" db="EMBL/GenBank/DDBJ databases">
        <title>Draft Genome Sequences of Seven Thermophilic Sporeformers Isolated from Foods.</title>
        <authorList>
            <person name="Berendsen E.M."/>
            <person name="Wells-Bennik M.H."/>
            <person name="Krawcyk A.O."/>
            <person name="De Jong A."/>
            <person name="Holsappel S."/>
            <person name="Eijlander R.T."/>
            <person name="Kuipers O.P."/>
        </authorList>
    </citation>
    <scope>NUCLEOTIDE SEQUENCE [LARGE SCALE GENOMIC DNA]</scope>
    <source>
        <strain evidence="10 11">B4119</strain>
    </source>
</reference>
<feature type="domain" description="PAC" evidence="9">
    <location>
        <begin position="183"/>
        <end position="235"/>
    </location>
</feature>
<dbReference type="InterPro" id="IPR003593">
    <property type="entry name" value="AAA+_ATPase"/>
</dbReference>
<dbReference type="Pfam" id="PF13426">
    <property type="entry name" value="PAS_9"/>
    <property type="match status" value="1"/>
</dbReference>
<dbReference type="Pfam" id="PF00158">
    <property type="entry name" value="Sigma54_activat"/>
    <property type="match status" value="1"/>
</dbReference>
<dbReference type="InterPro" id="IPR025944">
    <property type="entry name" value="Sigma_54_int_dom_CS"/>
</dbReference>
<dbReference type="InterPro" id="IPR009057">
    <property type="entry name" value="Homeodomain-like_sf"/>
</dbReference>
<keyword evidence="1" id="KW-0547">Nucleotide-binding</keyword>
<dbReference type="Gene3D" id="1.10.8.60">
    <property type="match status" value="1"/>
</dbReference>
<dbReference type="GO" id="GO:0005524">
    <property type="term" value="F:ATP binding"/>
    <property type="evidence" value="ECO:0007669"/>
    <property type="project" value="UniProtKB-KW"/>
</dbReference>
<dbReference type="Gene3D" id="3.30.450.20">
    <property type="entry name" value="PAS domain"/>
    <property type="match status" value="2"/>
</dbReference>